<evidence type="ECO:0000256" key="4">
    <source>
        <dbReference type="ARBA" id="ARBA00023157"/>
    </source>
</evidence>
<dbReference type="EMBL" id="LWDF02000266">
    <property type="protein sequence ID" value="KAE8251049.1"/>
    <property type="molecule type" value="Genomic_DNA"/>
</dbReference>
<keyword evidence="7" id="KW-1185">Reference proteome</keyword>
<dbReference type="GO" id="GO:0005576">
    <property type="term" value="C:extracellular region"/>
    <property type="evidence" value="ECO:0007669"/>
    <property type="project" value="UniProtKB-SubCell"/>
</dbReference>
<evidence type="ECO:0000313" key="7">
    <source>
        <dbReference type="Proteomes" id="UP000077521"/>
    </source>
</evidence>
<evidence type="ECO:0000256" key="3">
    <source>
        <dbReference type="ARBA" id="ARBA00022729"/>
    </source>
</evidence>
<keyword evidence="2" id="KW-0964">Secreted</keyword>
<evidence type="ECO:0000256" key="2">
    <source>
        <dbReference type="ARBA" id="ARBA00022525"/>
    </source>
</evidence>
<comment type="subcellular location">
    <subcellularLocation>
        <location evidence="1">Secreted</location>
    </subcellularLocation>
</comment>
<evidence type="ECO:0000259" key="5">
    <source>
        <dbReference type="PROSITE" id="PS52012"/>
    </source>
</evidence>
<dbReference type="PROSITE" id="PS52012">
    <property type="entry name" value="CFEM"/>
    <property type="match status" value="1"/>
</dbReference>
<evidence type="ECO:0000256" key="1">
    <source>
        <dbReference type="ARBA" id="ARBA00004613"/>
    </source>
</evidence>
<sequence length="184" mass="18022">MRFSNNVVFLFALAAGVSAQTNSSSSTPAQGSAQSPAQAVAAAQAAAAAAGDGTTNNYGTCAITCATQALPVAGCSALTDFPCFCNSQKFIDNAIACVSSGCPEAFPIGVQAIKAICGANGQNMTNVVFPASITSANMTNSSTAGTGAPQKTPSKSGASASVAQLGGFALFITMAVPAGVAMFM</sequence>
<name>A0A177TQN3_9BASI</name>
<feature type="domain" description="CFEM" evidence="5">
    <location>
        <begin position="33"/>
        <end position="144"/>
    </location>
</feature>
<gene>
    <name evidence="6" type="ORF">A4X13_0g4190</name>
</gene>
<dbReference type="InterPro" id="IPR008427">
    <property type="entry name" value="Extracellular_membr_CFEM_dom"/>
</dbReference>
<keyword evidence="3" id="KW-0732">Signal</keyword>
<protein>
    <recommendedName>
        <fullName evidence="5">CFEM domain-containing protein</fullName>
    </recommendedName>
</protein>
<keyword evidence="4" id="KW-1015">Disulfide bond</keyword>
<comment type="caution">
    <text evidence="6">The sequence shown here is derived from an EMBL/GenBank/DDBJ whole genome shotgun (WGS) entry which is preliminary data.</text>
</comment>
<reference evidence="6" key="2">
    <citation type="journal article" date="2019" name="IMA Fungus">
        <title>Genome sequencing and comparison of five Tilletia species to identify candidate genes for the detection of regulated species infecting wheat.</title>
        <authorList>
            <person name="Nguyen H.D.T."/>
            <person name="Sultana T."/>
            <person name="Kesanakurti P."/>
            <person name="Hambleton S."/>
        </authorList>
    </citation>
    <scope>NUCLEOTIDE SEQUENCE</scope>
    <source>
        <strain evidence="6">DAOMC 236416</strain>
    </source>
</reference>
<proteinExistence type="predicted"/>
<reference evidence="6" key="1">
    <citation type="submission" date="2016-04" db="EMBL/GenBank/DDBJ databases">
        <authorList>
            <person name="Nguyen H.D."/>
            <person name="Samba Siva P."/>
            <person name="Cullis J."/>
            <person name="Levesque C.A."/>
            <person name="Hambleton S."/>
        </authorList>
    </citation>
    <scope>NUCLEOTIDE SEQUENCE</scope>
    <source>
        <strain evidence="6">DAOMC 236416</strain>
    </source>
</reference>
<dbReference type="Proteomes" id="UP000077521">
    <property type="component" value="Unassembled WGS sequence"/>
</dbReference>
<dbReference type="Pfam" id="PF05730">
    <property type="entry name" value="CFEM"/>
    <property type="match status" value="1"/>
</dbReference>
<evidence type="ECO:0000313" key="6">
    <source>
        <dbReference type="EMBL" id="KAE8251049.1"/>
    </source>
</evidence>
<accession>A0A177TQN3</accession>
<organism evidence="6 7">
    <name type="scientific">Tilletia indica</name>
    <dbReference type="NCBI Taxonomy" id="43049"/>
    <lineage>
        <taxon>Eukaryota</taxon>
        <taxon>Fungi</taxon>
        <taxon>Dikarya</taxon>
        <taxon>Basidiomycota</taxon>
        <taxon>Ustilaginomycotina</taxon>
        <taxon>Exobasidiomycetes</taxon>
        <taxon>Tilletiales</taxon>
        <taxon>Tilletiaceae</taxon>
        <taxon>Tilletia</taxon>
    </lineage>
</organism>
<dbReference type="AlphaFoldDB" id="A0A177TQN3"/>